<dbReference type="RefSeq" id="WP_202823918.1">
    <property type="nucleotide sequence ID" value="NZ_JAEUXJ010000001.1"/>
</dbReference>
<keyword evidence="3" id="KW-1185">Reference proteome</keyword>
<evidence type="ECO:0000313" key="3">
    <source>
        <dbReference type="Proteomes" id="UP000606490"/>
    </source>
</evidence>
<dbReference type="Pfam" id="PF13302">
    <property type="entry name" value="Acetyltransf_3"/>
    <property type="match status" value="1"/>
</dbReference>
<dbReference type="InterPro" id="IPR051531">
    <property type="entry name" value="N-acetyltransferase"/>
</dbReference>
<gene>
    <name evidence="2" type="ORF">JMJ55_02585</name>
</gene>
<name>A0ABS1V1L9_9PROT</name>
<protein>
    <submittedName>
        <fullName evidence="2">GNAT family N-acetyltransferase</fullName>
    </submittedName>
</protein>
<dbReference type="PANTHER" id="PTHR43792:SF1">
    <property type="entry name" value="N-ACETYLTRANSFERASE DOMAIN-CONTAINING PROTEIN"/>
    <property type="match status" value="1"/>
</dbReference>
<dbReference type="InterPro" id="IPR016181">
    <property type="entry name" value="Acyl_CoA_acyltransferase"/>
</dbReference>
<sequence length="171" mass="19178">MNQPVFRTARLLVRPRRPGDTEACLAMDREPEVTRFIDGPWGEEANHRAFIEARTRGPWPPGLGYWTIERAGEFLGWVLLIPEDAQGPAIEIGWRLRRAAWGRGIATEAAAPLLRHGFMTLGLPAIIAGIDPENAASLRVAAKLGLVARERAGRYLRHALRREEWLASRED</sequence>
<comment type="caution">
    <text evidence="2">The sequence shown here is derived from an EMBL/GenBank/DDBJ whole genome shotgun (WGS) entry which is preliminary data.</text>
</comment>
<dbReference type="SUPFAM" id="SSF55729">
    <property type="entry name" value="Acyl-CoA N-acyltransferases (Nat)"/>
    <property type="match status" value="1"/>
</dbReference>
<dbReference type="EMBL" id="JAEUXJ010000001">
    <property type="protein sequence ID" value="MBL6454193.1"/>
    <property type="molecule type" value="Genomic_DNA"/>
</dbReference>
<dbReference type="Proteomes" id="UP000606490">
    <property type="component" value="Unassembled WGS sequence"/>
</dbReference>
<dbReference type="InterPro" id="IPR000182">
    <property type="entry name" value="GNAT_dom"/>
</dbReference>
<dbReference type="Gene3D" id="3.40.630.30">
    <property type="match status" value="1"/>
</dbReference>
<evidence type="ECO:0000313" key="2">
    <source>
        <dbReference type="EMBL" id="MBL6454193.1"/>
    </source>
</evidence>
<accession>A0ABS1V1L9</accession>
<dbReference type="PROSITE" id="PS51186">
    <property type="entry name" value="GNAT"/>
    <property type="match status" value="1"/>
</dbReference>
<dbReference type="PANTHER" id="PTHR43792">
    <property type="entry name" value="GNAT FAMILY, PUTATIVE (AFU_ORTHOLOGUE AFUA_3G00765)-RELATED-RELATED"/>
    <property type="match status" value="1"/>
</dbReference>
<proteinExistence type="predicted"/>
<evidence type="ECO:0000259" key="1">
    <source>
        <dbReference type="PROSITE" id="PS51186"/>
    </source>
</evidence>
<reference evidence="2 3" key="1">
    <citation type="submission" date="2021-01" db="EMBL/GenBank/DDBJ databases">
        <title>Belnapia mucosa sp. nov. and Belnapia arida sp. nov., isolated from the Tabernas Desert (Almeria, Spain).</title>
        <authorList>
            <person name="Molina-Menor E."/>
            <person name="Vidal-Verdu A."/>
            <person name="Calonge A."/>
            <person name="Satari L."/>
            <person name="Pereto Magraner J."/>
            <person name="Porcar Miralles M."/>
        </authorList>
    </citation>
    <scope>NUCLEOTIDE SEQUENCE [LARGE SCALE GENOMIC DNA]</scope>
    <source>
        <strain evidence="2 3">T6</strain>
    </source>
</reference>
<feature type="domain" description="N-acetyltransferase" evidence="1">
    <location>
        <begin position="11"/>
        <end position="167"/>
    </location>
</feature>
<organism evidence="2 3">
    <name type="scientific">Belnapia mucosa</name>
    <dbReference type="NCBI Taxonomy" id="2804532"/>
    <lineage>
        <taxon>Bacteria</taxon>
        <taxon>Pseudomonadati</taxon>
        <taxon>Pseudomonadota</taxon>
        <taxon>Alphaproteobacteria</taxon>
        <taxon>Acetobacterales</taxon>
        <taxon>Roseomonadaceae</taxon>
        <taxon>Belnapia</taxon>
    </lineage>
</organism>